<dbReference type="Proteomes" id="UP001231189">
    <property type="component" value="Unassembled WGS sequence"/>
</dbReference>
<organism evidence="2 4">
    <name type="scientific">Lolium multiflorum</name>
    <name type="common">Italian ryegrass</name>
    <name type="synonym">Lolium perenne subsp. multiflorum</name>
    <dbReference type="NCBI Taxonomy" id="4521"/>
    <lineage>
        <taxon>Eukaryota</taxon>
        <taxon>Viridiplantae</taxon>
        <taxon>Streptophyta</taxon>
        <taxon>Embryophyta</taxon>
        <taxon>Tracheophyta</taxon>
        <taxon>Spermatophyta</taxon>
        <taxon>Magnoliopsida</taxon>
        <taxon>Liliopsida</taxon>
        <taxon>Poales</taxon>
        <taxon>Poaceae</taxon>
        <taxon>BOP clade</taxon>
        <taxon>Pooideae</taxon>
        <taxon>Poodae</taxon>
        <taxon>Poeae</taxon>
        <taxon>Poeae Chloroplast Group 2 (Poeae type)</taxon>
        <taxon>Loliodinae</taxon>
        <taxon>Loliinae</taxon>
        <taxon>Lolium</taxon>
    </lineage>
</organism>
<keyword evidence="4" id="KW-1185">Reference proteome</keyword>
<comment type="caution">
    <text evidence="2">The sequence shown here is derived from an EMBL/GenBank/DDBJ whole genome shotgun (WGS) entry which is preliminary data.</text>
</comment>
<proteinExistence type="predicted"/>
<dbReference type="EMBL" id="JAUUTY010000001">
    <property type="protein sequence ID" value="KAK1694119.1"/>
    <property type="molecule type" value="Genomic_DNA"/>
</dbReference>
<evidence type="ECO:0000313" key="3">
    <source>
        <dbReference type="EMBL" id="KAK1694119.1"/>
    </source>
</evidence>
<evidence type="ECO:0000313" key="2">
    <source>
        <dbReference type="EMBL" id="KAK1579911.1"/>
    </source>
</evidence>
<evidence type="ECO:0000313" key="4">
    <source>
        <dbReference type="Proteomes" id="UP001231189"/>
    </source>
</evidence>
<evidence type="ECO:0000256" key="1">
    <source>
        <dbReference type="SAM" id="MobiDB-lite"/>
    </source>
</evidence>
<sequence>MPPRRRSSSGYRGVRAHPNGTFYAEIWSGEERIGLAYIRWRTRRRVPSDERLRLEWAWRFPEDLAVEVSVFAEKAKMKAAQKAVKKKDREARRAKKEAKKKKEEEKAAGRKDEKKKGADSSTIIVDSSSSEFEWSSTPVSSTTTDSSELEWSD</sequence>
<feature type="compositionally biased region" description="Basic residues" evidence="1">
    <location>
        <begin position="79"/>
        <end position="99"/>
    </location>
</feature>
<protein>
    <recommendedName>
        <fullName evidence="5">AP2/ERF domain-containing protein</fullName>
    </recommendedName>
</protein>
<feature type="region of interest" description="Disordered" evidence="1">
    <location>
        <begin position="79"/>
        <end position="153"/>
    </location>
</feature>
<feature type="compositionally biased region" description="Low complexity" evidence="1">
    <location>
        <begin position="119"/>
        <end position="146"/>
    </location>
</feature>
<evidence type="ECO:0008006" key="5">
    <source>
        <dbReference type="Google" id="ProtNLM"/>
    </source>
</evidence>
<feature type="compositionally biased region" description="Basic and acidic residues" evidence="1">
    <location>
        <begin position="100"/>
        <end position="118"/>
    </location>
</feature>
<dbReference type="AlphaFoldDB" id="A0AAD8PSR9"/>
<reference evidence="2" key="1">
    <citation type="submission" date="2023-07" db="EMBL/GenBank/DDBJ databases">
        <title>A chromosome-level genome assembly of Lolium multiflorum.</title>
        <authorList>
            <person name="Chen Y."/>
            <person name="Copetti D."/>
            <person name="Kolliker R."/>
            <person name="Studer B."/>
        </authorList>
    </citation>
    <scope>NUCLEOTIDE SEQUENCE</scope>
    <source>
        <strain evidence="2">02402/16</strain>
        <tissue evidence="2">Leaf</tissue>
    </source>
</reference>
<name>A0AAD8PSR9_LOLMU</name>
<dbReference type="EMBL" id="JAUUTY010000808">
    <property type="protein sequence ID" value="KAK1579911.1"/>
    <property type="molecule type" value="Genomic_DNA"/>
</dbReference>
<accession>A0AAD8PSR9</accession>
<gene>
    <name evidence="2" type="ORF">QYE76_008115</name>
    <name evidence="3" type="ORF">QYE76_010816</name>
</gene>